<sequence>VLNMLIEAKEEVDDVIEGLRKLMEVVGAEFMYLDSQWSGGTTYVCVELGIQEVKEGIFGINFPASGMLERRARKERRCYEISAHDDHMETPNYEIEQSARAYRNVLGKVRAESDPGYILDRSVTRPPRSVQNLLIFQNRNLL</sequence>
<reference evidence="1 2" key="1">
    <citation type="journal article" date="2023" name="Plants (Basel)">
        <title>Bridging the Gap: Combining Genomics and Transcriptomics Approaches to Understand Stylosanthes scabra, an Orphan Legume from the Brazilian Caatinga.</title>
        <authorList>
            <person name="Ferreira-Neto J.R.C."/>
            <person name="da Silva M.D."/>
            <person name="Binneck E."/>
            <person name="de Melo N.F."/>
            <person name="da Silva R.H."/>
            <person name="de Melo A.L.T.M."/>
            <person name="Pandolfi V."/>
            <person name="Bustamante F.O."/>
            <person name="Brasileiro-Vidal A.C."/>
            <person name="Benko-Iseppon A.M."/>
        </authorList>
    </citation>
    <scope>NUCLEOTIDE SEQUENCE [LARGE SCALE GENOMIC DNA]</scope>
    <source>
        <tissue evidence="1">Leaves</tissue>
    </source>
</reference>
<comment type="caution">
    <text evidence="1">The sequence shown here is derived from an EMBL/GenBank/DDBJ whole genome shotgun (WGS) entry which is preliminary data.</text>
</comment>
<name>A0ABU6UUN4_9FABA</name>
<feature type="non-terminal residue" evidence="1">
    <location>
        <position position="1"/>
    </location>
</feature>
<organism evidence="1 2">
    <name type="scientific">Stylosanthes scabra</name>
    <dbReference type="NCBI Taxonomy" id="79078"/>
    <lineage>
        <taxon>Eukaryota</taxon>
        <taxon>Viridiplantae</taxon>
        <taxon>Streptophyta</taxon>
        <taxon>Embryophyta</taxon>
        <taxon>Tracheophyta</taxon>
        <taxon>Spermatophyta</taxon>
        <taxon>Magnoliopsida</taxon>
        <taxon>eudicotyledons</taxon>
        <taxon>Gunneridae</taxon>
        <taxon>Pentapetalae</taxon>
        <taxon>rosids</taxon>
        <taxon>fabids</taxon>
        <taxon>Fabales</taxon>
        <taxon>Fabaceae</taxon>
        <taxon>Papilionoideae</taxon>
        <taxon>50 kb inversion clade</taxon>
        <taxon>dalbergioids sensu lato</taxon>
        <taxon>Dalbergieae</taxon>
        <taxon>Pterocarpus clade</taxon>
        <taxon>Stylosanthes</taxon>
    </lineage>
</organism>
<evidence type="ECO:0000313" key="1">
    <source>
        <dbReference type="EMBL" id="MED6164794.1"/>
    </source>
</evidence>
<dbReference type="EMBL" id="JASCZI010122840">
    <property type="protein sequence ID" value="MED6164794.1"/>
    <property type="molecule type" value="Genomic_DNA"/>
</dbReference>
<accession>A0ABU6UUN4</accession>
<keyword evidence="2" id="KW-1185">Reference proteome</keyword>
<proteinExistence type="predicted"/>
<dbReference type="Proteomes" id="UP001341840">
    <property type="component" value="Unassembled WGS sequence"/>
</dbReference>
<protein>
    <submittedName>
        <fullName evidence="1">Uncharacterized protein</fullName>
    </submittedName>
</protein>
<gene>
    <name evidence="1" type="ORF">PIB30_093621</name>
</gene>
<evidence type="ECO:0000313" key="2">
    <source>
        <dbReference type="Proteomes" id="UP001341840"/>
    </source>
</evidence>